<name>A0A9N8HQ73_9STRA</name>
<proteinExistence type="predicted"/>
<protein>
    <submittedName>
        <fullName evidence="2">Uncharacterized protein</fullName>
    </submittedName>
</protein>
<gene>
    <name evidence="2" type="ORF">SEMRO_1409_G270200.1</name>
</gene>
<sequence>MGCKHSRPALTNDDNNSDPGVEASEDPLESGIEDGPETESGLFSPVQPPEATPRDLRKIREELFAKHSLVAIASSATAETLGTMCSSERFLLQSLSGEGRDNIRFLTMNSKSETTLSTHTSLLPSHHYPAALYDDLQRAKLYAGRSATTNHQPLVTDRVPCVRSAPSESEESSSVVSGISHLDLQNVPPEGYEELDYLIDTMALSMEPLSANSERSSCMRKKAPQSLGALVDSLSYREEDDEEDEEEEDDNDDDYVSCDDGGDTADAEMGISTYEMTDTMASSPNKEGSVGFSMEYTNLDSRTTEMSRSESARNSMSLPSLEKSMSAEILSIMKTQALLKRSSNDKASVMFSISNASTKKKIEIKKPQGDEDTKQSEDYERGCGTTTRLVSCGDDGSAKLLKYHRTNSVMPKRGDAVSVCSELGRYF</sequence>
<evidence type="ECO:0000313" key="3">
    <source>
        <dbReference type="Proteomes" id="UP001153069"/>
    </source>
</evidence>
<feature type="region of interest" description="Disordered" evidence="1">
    <location>
        <begin position="215"/>
        <end position="267"/>
    </location>
</feature>
<feature type="region of interest" description="Disordered" evidence="1">
    <location>
        <begin position="1"/>
        <end position="52"/>
    </location>
</feature>
<feature type="compositionally biased region" description="Acidic residues" evidence="1">
    <location>
        <begin position="238"/>
        <end position="266"/>
    </location>
</feature>
<feature type="compositionally biased region" description="Acidic residues" evidence="1">
    <location>
        <begin position="23"/>
        <end position="37"/>
    </location>
</feature>
<organism evidence="2 3">
    <name type="scientific">Seminavis robusta</name>
    <dbReference type="NCBI Taxonomy" id="568900"/>
    <lineage>
        <taxon>Eukaryota</taxon>
        <taxon>Sar</taxon>
        <taxon>Stramenopiles</taxon>
        <taxon>Ochrophyta</taxon>
        <taxon>Bacillariophyta</taxon>
        <taxon>Bacillariophyceae</taxon>
        <taxon>Bacillariophycidae</taxon>
        <taxon>Naviculales</taxon>
        <taxon>Naviculaceae</taxon>
        <taxon>Seminavis</taxon>
    </lineage>
</organism>
<comment type="caution">
    <text evidence="2">The sequence shown here is derived from an EMBL/GenBank/DDBJ whole genome shotgun (WGS) entry which is preliminary data.</text>
</comment>
<dbReference type="Proteomes" id="UP001153069">
    <property type="component" value="Unassembled WGS sequence"/>
</dbReference>
<accession>A0A9N8HQ73</accession>
<evidence type="ECO:0000256" key="1">
    <source>
        <dbReference type="SAM" id="MobiDB-lite"/>
    </source>
</evidence>
<dbReference type="AlphaFoldDB" id="A0A9N8HQ73"/>
<dbReference type="EMBL" id="CAICTM010001407">
    <property type="protein sequence ID" value="CAB9523373.1"/>
    <property type="molecule type" value="Genomic_DNA"/>
</dbReference>
<keyword evidence="3" id="KW-1185">Reference proteome</keyword>
<evidence type="ECO:0000313" key="2">
    <source>
        <dbReference type="EMBL" id="CAB9523373.1"/>
    </source>
</evidence>
<reference evidence="2" key="1">
    <citation type="submission" date="2020-06" db="EMBL/GenBank/DDBJ databases">
        <authorList>
            <consortium name="Plant Systems Biology data submission"/>
        </authorList>
    </citation>
    <scope>NUCLEOTIDE SEQUENCE</scope>
    <source>
        <strain evidence="2">D6</strain>
    </source>
</reference>